<dbReference type="EMBL" id="JACHTE010000005">
    <property type="protein sequence ID" value="MBB1088480.1"/>
    <property type="molecule type" value="Genomic_DNA"/>
</dbReference>
<sequence>MARLGRLFRHLFAPSSRRLFPEDRLKRITAAVVAGERRHRAEICFAVESALSPAAVWAGVDARAEAQAVFARLGVWDTEANNGVLLYLLLADHRIEIVADRGFDGRVSDAQWRGVCERMADRLRAGDADAAVVEAIEALSDLAARHFPREADEADTNELPDDPHLL</sequence>
<dbReference type="RefSeq" id="WP_182669262.1">
    <property type="nucleotide sequence ID" value="NZ_JACHTE010000005.1"/>
</dbReference>
<protein>
    <submittedName>
        <fullName evidence="2">TPM domain-containing protein</fullName>
    </submittedName>
</protein>
<keyword evidence="3" id="KW-1185">Reference proteome</keyword>
<feature type="domain" description="TPM" evidence="1">
    <location>
        <begin position="19"/>
        <end position="141"/>
    </location>
</feature>
<evidence type="ECO:0000313" key="2">
    <source>
        <dbReference type="EMBL" id="MBB1088480.1"/>
    </source>
</evidence>
<dbReference type="Proteomes" id="UP000552587">
    <property type="component" value="Unassembled WGS sequence"/>
</dbReference>
<comment type="caution">
    <text evidence="2">The sequence shown here is derived from an EMBL/GenBank/DDBJ whole genome shotgun (WGS) entry which is preliminary data.</text>
</comment>
<organism evidence="2 3">
    <name type="scientific">Marilutibacter penaei</name>
    <dbReference type="NCBI Taxonomy" id="2759900"/>
    <lineage>
        <taxon>Bacteria</taxon>
        <taxon>Pseudomonadati</taxon>
        <taxon>Pseudomonadota</taxon>
        <taxon>Gammaproteobacteria</taxon>
        <taxon>Lysobacterales</taxon>
        <taxon>Lysobacteraceae</taxon>
        <taxon>Marilutibacter</taxon>
    </lineage>
</organism>
<dbReference type="AlphaFoldDB" id="A0A7W3U4K4"/>
<dbReference type="Gene3D" id="3.10.310.50">
    <property type="match status" value="1"/>
</dbReference>
<proteinExistence type="predicted"/>
<name>A0A7W3U4K4_9GAMM</name>
<accession>A0A7W3U4K4</accession>
<dbReference type="InterPro" id="IPR007621">
    <property type="entry name" value="TPM_dom"/>
</dbReference>
<dbReference type="PANTHER" id="PTHR30373:SF8">
    <property type="entry name" value="BLL7265 PROTEIN"/>
    <property type="match status" value="1"/>
</dbReference>
<gene>
    <name evidence="2" type="ORF">H4F99_08245</name>
</gene>
<evidence type="ECO:0000313" key="3">
    <source>
        <dbReference type="Proteomes" id="UP000552587"/>
    </source>
</evidence>
<evidence type="ECO:0000259" key="1">
    <source>
        <dbReference type="Pfam" id="PF04536"/>
    </source>
</evidence>
<dbReference type="Pfam" id="PF04536">
    <property type="entry name" value="TPM_phosphatase"/>
    <property type="match status" value="1"/>
</dbReference>
<dbReference type="PANTHER" id="PTHR30373">
    <property type="entry name" value="UPF0603 PROTEIN YGCG"/>
    <property type="match status" value="1"/>
</dbReference>
<reference evidence="2 3" key="1">
    <citation type="submission" date="2020-07" db="EMBL/GenBank/DDBJ databases">
        <authorList>
            <person name="Xu S."/>
            <person name="Li A."/>
        </authorList>
    </citation>
    <scope>NUCLEOTIDE SEQUENCE [LARGE SCALE GENOMIC DNA]</scope>
    <source>
        <strain evidence="2 3">SG-8</strain>
    </source>
</reference>